<dbReference type="AlphaFoldDB" id="A0A165LI03"/>
<reference evidence="1 2" key="1">
    <citation type="submission" date="2016-03" db="EMBL/GenBank/DDBJ databases">
        <title>Speciation and ecological success in dimly lit waters: horizontal gene transfer in a green sulfur bacteria bloom unveiled by metagenomic assembly.</title>
        <authorList>
            <person name="Llorens-Mares T."/>
            <person name="Liu Z."/>
            <person name="Allen L.Z."/>
            <person name="Rusch D.B."/>
            <person name="Craig M.T."/>
            <person name="Dupont C.L."/>
            <person name="Bryant D.A."/>
            <person name="Casamayor E.O."/>
        </authorList>
    </citation>
    <scope>NUCLEOTIDE SEQUENCE [LARGE SCALE GENOMIC DNA]</scope>
    <source>
        <strain evidence="1">CIII</strain>
    </source>
</reference>
<sequence length="157" mass="18218">MKETYHRHLDESIQLELNLAKLYTLYHDASEEDEDFWWQLAMEERGHASLLQQEKKQPQPETFFPGNLLAKDLEVLQKANNRIKSLIDAFQKQPVPRAERFMAALELELSAGESHYQEFLDSPTESAAASIFKQLNQEDRDHALRIREYMEGNGLGA</sequence>
<comment type="caution">
    <text evidence="1">The sequence shown here is derived from an EMBL/GenBank/DDBJ whole genome shotgun (WGS) entry which is preliminary data.</text>
</comment>
<evidence type="ECO:0000313" key="1">
    <source>
        <dbReference type="EMBL" id="KZK74069.1"/>
    </source>
</evidence>
<accession>A0A165LI03</accession>
<gene>
    <name evidence="1" type="ORF">A3K90_07570</name>
</gene>
<protein>
    <submittedName>
        <fullName evidence="1">Rubrerythrin family protein</fullName>
    </submittedName>
</protein>
<dbReference type="RefSeq" id="WP_303681890.1">
    <property type="nucleotide sequence ID" value="NZ_LVWG01000032.1"/>
</dbReference>
<evidence type="ECO:0000313" key="2">
    <source>
        <dbReference type="Proteomes" id="UP000076481"/>
    </source>
</evidence>
<name>A0A165LI03_PELLU</name>
<organism evidence="1 2">
    <name type="scientific">Pelodictyon luteolum</name>
    <dbReference type="NCBI Taxonomy" id="1100"/>
    <lineage>
        <taxon>Bacteria</taxon>
        <taxon>Pseudomonadati</taxon>
        <taxon>Chlorobiota</taxon>
        <taxon>Chlorobiia</taxon>
        <taxon>Chlorobiales</taxon>
        <taxon>Chlorobiaceae</taxon>
        <taxon>Chlorobium/Pelodictyon group</taxon>
        <taxon>Pelodictyon</taxon>
    </lineage>
</organism>
<dbReference type="InterPro" id="IPR009078">
    <property type="entry name" value="Ferritin-like_SF"/>
</dbReference>
<proteinExistence type="predicted"/>
<dbReference type="Proteomes" id="UP000076481">
    <property type="component" value="Unassembled WGS sequence"/>
</dbReference>
<dbReference type="InterPro" id="IPR012347">
    <property type="entry name" value="Ferritin-like"/>
</dbReference>
<dbReference type="EMBL" id="LVWG01000032">
    <property type="protein sequence ID" value="KZK74069.1"/>
    <property type="molecule type" value="Genomic_DNA"/>
</dbReference>
<dbReference type="SUPFAM" id="SSF47240">
    <property type="entry name" value="Ferritin-like"/>
    <property type="match status" value="1"/>
</dbReference>
<dbReference type="Gene3D" id="1.20.1260.10">
    <property type="match status" value="1"/>
</dbReference>